<dbReference type="EMBL" id="MU827343">
    <property type="protein sequence ID" value="KAJ7352966.1"/>
    <property type="molecule type" value="Genomic_DNA"/>
</dbReference>
<feature type="compositionally biased region" description="Basic and acidic residues" evidence="1">
    <location>
        <begin position="99"/>
        <end position="111"/>
    </location>
</feature>
<feature type="domain" description="DPF1-3 N-terminal" evidence="2">
    <location>
        <begin position="28"/>
        <end position="97"/>
    </location>
</feature>
<dbReference type="InterPro" id="IPR025750">
    <property type="entry name" value="DPF1-3_N"/>
</dbReference>
<protein>
    <submittedName>
        <fullName evidence="3">Zinc finger protein ubi-d4</fullName>
    </submittedName>
</protein>
<evidence type="ECO:0000259" key="2">
    <source>
        <dbReference type="Pfam" id="PF14051"/>
    </source>
</evidence>
<evidence type="ECO:0000313" key="4">
    <source>
        <dbReference type="Proteomes" id="UP001163046"/>
    </source>
</evidence>
<evidence type="ECO:0000256" key="1">
    <source>
        <dbReference type="SAM" id="MobiDB-lite"/>
    </source>
</evidence>
<dbReference type="OrthoDB" id="1903104at2759"/>
<comment type="caution">
    <text evidence="3">The sequence shown here is derived from an EMBL/GenBank/DDBJ whole genome shotgun (WGS) entry which is preliminary data.</text>
</comment>
<proteinExistence type="predicted"/>
<reference evidence="3" key="1">
    <citation type="submission" date="2023-01" db="EMBL/GenBank/DDBJ databases">
        <title>Genome assembly of the deep-sea coral Lophelia pertusa.</title>
        <authorList>
            <person name="Herrera S."/>
            <person name="Cordes E."/>
        </authorList>
    </citation>
    <scope>NUCLEOTIDE SEQUENCE</scope>
    <source>
        <strain evidence="3">USNM1676648</strain>
        <tissue evidence="3">Polyp</tissue>
    </source>
</reference>
<name>A0A9X0CIH2_9CNID</name>
<organism evidence="3 4">
    <name type="scientific">Desmophyllum pertusum</name>
    <dbReference type="NCBI Taxonomy" id="174260"/>
    <lineage>
        <taxon>Eukaryota</taxon>
        <taxon>Metazoa</taxon>
        <taxon>Cnidaria</taxon>
        <taxon>Anthozoa</taxon>
        <taxon>Hexacorallia</taxon>
        <taxon>Scleractinia</taxon>
        <taxon>Caryophylliina</taxon>
        <taxon>Caryophylliidae</taxon>
        <taxon>Desmophyllum</taxon>
    </lineage>
</organism>
<evidence type="ECO:0000313" key="3">
    <source>
        <dbReference type="EMBL" id="KAJ7352966.1"/>
    </source>
</evidence>
<accession>A0A9X0CIH2</accession>
<dbReference type="Pfam" id="PF14051">
    <property type="entry name" value="DPF1-3_N"/>
    <property type="match status" value="1"/>
</dbReference>
<sequence length="143" mass="16722">MPGYQADNTEEKNMATRLISREPKDPQELYKEALENASAFNSRLRYERRLRIPFIDAQTGIAMNDCHLWISKLERRPGQTPHYIYSYPAKRWRKKKRPPPTERSSEVKAAEAEEQISENMDTMETEGVPPEESEADHTRKLSQ</sequence>
<keyword evidence="4" id="KW-1185">Reference proteome</keyword>
<gene>
    <name evidence="3" type="primary">DPF2_2</name>
    <name evidence="3" type="ORF">OS493_032905</name>
</gene>
<feature type="compositionally biased region" description="Acidic residues" evidence="1">
    <location>
        <begin position="112"/>
        <end position="134"/>
    </location>
</feature>
<dbReference type="AlphaFoldDB" id="A0A9X0CIH2"/>
<dbReference type="Proteomes" id="UP001163046">
    <property type="component" value="Unassembled WGS sequence"/>
</dbReference>
<feature type="region of interest" description="Disordered" evidence="1">
    <location>
        <begin position="90"/>
        <end position="143"/>
    </location>
</feature>